<dbReference type="InterPro" id="IPR014937">
    <property type="entry name" value="DUF1810"/>
</dbReference>
<evidence type="ECO:0000313" key="2">
    <source>
        <dbReference type="Proteomes" id="UP000199550"/>
    </source>
</evidence>
<dbReference type="OrthoDB" id="9801870at2"/>
<dbReference type="AlphaFoldDB" id="A0A1I4DA54"/>
<dbReference type="STRING" id="195913.SAMN04488004_1044"/>
<sequence>MNDSADFDDDDFEDDEDEFDHFVAAQDTVYDTVVAELTAGKKQTHWMWFIFPVLTGIGESPMAMFYSLRDTAEAQAYLGHPLLGERLLECMRLIREHKGTDPVAIMGDTDAYKLRACATLFEAAAPTTPIFAAVLDEMFGGQRCTKSQRILRAPPADDLFG</sequence>
<reference evidence="1 2" key="1">
    <citation type="submission" date="2016-10" db="EMBL/GenBank/DDBJ databases">
        <authorList>
            <person name="de Groot N.N."/>
        </authorList>
    </citation>
    <scope>NUCLEOTIDE SEQUENCE [LARGE SCALE GENOMIC DNA]</scope>
    <source>
        <strain evidence="1 2">DSM 16199</strain>
    </source>
</reference>
<dbReference type="SUPFAM" id="SSF140736">
    <property type="entry name" value="Rv1873-like"/>
    <property type="match status" value="1"/>
</dbReference>
<proteinExistence type="predicted"/>
<name>A0A1I4DA54_9RHOB</name>
<dbReference type="InterPro" id="IPR036287">
    <property type="entry name" value="Rv1873-like_sf"/>
</dbReference>
<dbReference type="PIRSF" id="PIRSF008546">
    <property type="entry name" value="UCP008546"/>
    <property type="match status" value="1"/>
</dbReference>
<gene>
    <name evidence="1" type="ORF">SAMN04488004_1044</name>
</gene>
<dbReference type="Gene3D" id="1.25.40.380">
    <property type="entry name" value="Protein of unknown function DUF1810"/>
    <property type="match status" value="1"/>
</dbReference>
<organism evidence="1 2">
    <name type="scientific">Loktanella salsilacus</name>
    <dbReference type="NCBI Taxonomy" id="195913"/>
    <lineage>
        <taxon>Bacteria</taxon>
        <taxon>Pseudomonadati</taxon>
        <taxon>Pseudomonadota</taxon>
        <taxon>Alphaproteobacteria</taxon>
        <taxon>Rhodobacterales</taxon>
        <taxon>Roseobacteraceae</taxon>
        <taxon>Loktanella</taxon>
    </lineage>
</organism>
<dbReference type="Pfam" id="PF08837">
    <property type="entry name" value="DUF1810"/>
    <property type="match status" value="1"/>
</dbReference>
<dbReference type="EMBL" id="FOTF01000004">
    <property type="protein sequence ID" value="SFK90372.1"/>
    <property type="molecule type" value="Genomic_DNA"/>
</dbReference>
<evidence type="ECO:0000313" key="1">
    <source>
        <dbReference type="EMBL" id="SFK90372.1"/>
    </source>
</evidence>
<keyword evidence="2" id="KW-1185">Reference proteome</keyword>
<protein>
    <submittedName>
        <fullName evidence="1">Uncharacterized protein, DUF1810 family</fullName>
    </submittedName>
</protein>
<dbReference type="Proteomes" id="UP000199550">
    <property type="component" value="Unassembled WGS sequence"/>
</dbReference>
<dbReference type="RefSeq" id="WP_090186038.1">
    <property type="nucleotide sequence ID" value="NZ_FOTF01000004.1"/>
</dbReference>
<accession>A0A1I4DA54</accession>